<keyword evidence="2" id="KW-1185">Reference proteome</keyword>
<dbReference type="Proteomes" id="UP000806542">
    <property type="component" value="Unassembled WGS sequence"/>
</dbReference>
<dbReference type="EMBL" id="JADCKB010000037">
    <property type="protein sequence ID" value="MBE5041147.1"/>
    <property type="molecule type" value="Genomic_DNA"/>
</dbReference>
<dbReference type="AlphaFoldDB" id="A0A9D5M7T7"/>
<proteinExistence type="predicted"/>
<evidence type="ECO:0000313" key="1">
    <source>
        <dbReference type="EMBL" id="MBE5041147.1"/>
    </source>
</evidence>
<gene>
    <name evidence="1" type="ORF">INF28_11860</name>
</gene>
<dbReference type="RefSeq" id="WP_226393683.1">
    <property type="nucleotide sequence ID" value="NZ_JADCKB010000037.1"/>
</dbReference>
<reference evidence="1" key="1">
    <citation type="submission" date="2020-10" db="EMBL/GenBank/DDBJ databases">
        <title>ChiBAC.</title>
        <authorList>
            <person name="Zenner C."/>
            <person name="Hitch T.C.A."/>
            <person name="Clavel T."/>
        </authorList>
    </citation>
    <scope>NUCLEOTIDE SEQUENCE</scope>
    <source>
        <strain evidence="1">DSM 107454</strain>
    </source>
</reference>
<evidence type="ECO:0000313" key="2">
    <source>
        <dbReference type="Proteomes" id="UP000806542"/>
    </source>
</evidence>
<comment type="caution">
    <text evidence="1">The sequence shown here is derived from an EMBL/GenBank/DDBJ whole genome shotgun (WGS) entry which is preliminary data.</text>
</comment>
<protein>
    <submittedName>
        <fullName evidence="1">Helix-turn-helix domain-containing protein</fullName>
    </submittedName>
</protein>
<name>A0A9D5M7T7_9FIRM</name>
<accession>A0A9D5M7T7</accession>
<organism evidence="1 2">
    <name type="scientific">Ructibacterium gallinarum</name>
    <dbReference type="NCBI Taxonomy" id="2779355"/>
    <lineage>
        <taxon>Bacteria</taxon>
        <taxon>Bacillati</taxon>
        <taxon>Bacillota</taxon>
        <taxon>Clostridia</taxon>
        <taxon>Eubacteriales</taxon>
        <taxon>Oscillospiraceae</taxon>
        <taxon>Ructibacterium</taxon>
    </lineage>
</organism>
<sequence length="161" mass="19132">MNITEKQYITKQELCQICNISESTAYKLLKSKKLNFEKCCDGLLHYYKIPLCEVQQYMREQAEKGHYSEKQKEMISRYYRKKLKDYPDLIRAKDIQSITGYGKESIRKWINSEKILGVVVRKRFAVAKDDLIDFLLSPYYANIIRKSEEHISDFRTIGIIQ</sequence>